<accession>A0A5B9Q728</accession>
<organism evidence="1 2">
    <name type="scientific">Bythopirellula goksoeyrii</name>
    <dbReference type="NCBI Taxonomy" id="1400387"/>
    <lineage>
        <taxon>Bacteria</taxon>
        <taxon>Pseudomonadati</taxon>
        <taxon>Planctomycetota</taxon>
        <taxon>Planctomycetia</taxon>
        <taxon>Pirellulales</taxon>
        <taxon>Lacipirellulaceae</taxon>
        <taxon>Bythopirellula</taxon>
    </lineage>
</organism>
<protein>
    <submittedName>
        <fullName evidence="1">Uncharacterized protein</fullName>
    </submittedName>
</protein>
<keyword evidence="2" id="KW-1185">Reference proteome</keyword>
<evidence type="ECO:0000313" key="2">
    <source>
        <dbReference type="Proteomes" id="UP000323917"/>
    </source>
</evidence>
<evidence type="ECO:0000313" key="1">
    <source>
        <dbReference type="EMBL" id="QEG33335.1"/>
    </source>
</evidence>
<dbReference type="KEGG" id="bgok:Pr1d_05960"/>
<proteinExistence type="predicted"/>
<dbReference type="EMBL" id="CP042913">
    <property type="protein sequence ID" value="QEG33335.1"/>
    <property type="molecule type" value="Genomic_DNA"/>
</dbReference>
<reference evidence="1 2" key="1">
    <citation type="submission" date="2019-08" db="EMBL/GenBank/DDBJ databases">
        <title>Deep-cultivation of Planctomycetes and their phenomic and genomic characterization uncovers novel biology.</title>
        <authorList>
            <person name="Wiegand S."/>
            <person name="Jogler M."/>
            <person name="Boedeker C."/>
            <person name="Pinto D."/>
            <person name="Vollmers J."/>
            <person name="Rivas-Marin E."/>
            <person name="Kohn T."/>
            <person name="Peeters S.H."/>
            <person name="Heuer A."/>
            <person name="Rast P."/>
            <person name="Oberbeckmann S."/>
            <person name="Bunk B."/>
            <person name="Jeske O."/>
            <person name="Meyerdierks A."/>
            <person name="Storesund J.E."/>
            <person name="Kallscheuer N."/>
            <person name="Luecker S."/>
            <person name="Lage O.M."/>
            <person name="Pohl T."/>
            <person name="Merkel B.J."/>
            <person name="Hornburger P."/>
            <person name="Mueller R.-W."/>
            <person name="Bruemmer F."/>
            <person name="Labrenz M."/>
            <person name="Spormann A.M."/>
            <person name="Op den Camp H."/>
            <person name="Overmann J."/>
            <person name="Amann R."/>
            <person name="Jetten M.S.M."/>
            <person name="Mascher T."/>
            <person name="Medema M.H."/>
            <person name="Devos D.P."/>
            <person name="Kaster A.-K."/>
            <person name="Ovreas L."/>
            <person name="Rohde M."/>
            <person name="Galperin M.Y."/>
            <person name="Jogler C."/>
        </authorList>
    </citation>
    <scope>NUCLEOTIDE SEQUENCE [LARGE SCALE GENOMIC DNA]</scope>
    <source>
        <strain evidence="1 2">Pr1d</strain>
    </source>
</reference>
<gene>
    <name evidence="1" type="ORF">Pr1d_05960</name>
</gene>
<name>A0A5B9Q728_9BACT</name>
<sequence length="165" mass="18252">MSHGATSDLRYFLAMICEVRDRFPKQRGEFKSVLLMYGIPFGTLGIAKNRLKMTLLDTSRRPSVMVSLRMDEWPADGEICGGFEEKRGVEVRDWRLETGGKHRWVAPSRSQGRRKAVVGGRNGEACEVGPAGRCPAAGGKGAGELRIFCGLNCYCLILDLRESAK</sequence>
<dbReference type="AlphaFoldDB" id="A0A5B9Q728"/>
<dbReference type="Proteomes" id="UP000323917">
    <property type="component" value="Chromosome"/>
</dbReference>